<dbReference type="Gene3D" id="1.10.3720.10">
    <property type="entry name" value="MetI-like"/>
    <property type="match status" value="1"/>
</dbReference>
<dbReference type="SUPFAM" id="SSF161098">
    <property type="entry name" value="MetI-like"/>
    <property type="match status" value="1"/>
</dbReference>
<evidence type="ECO:0000256" key="1">
    <source>
        <dbReference type="ARBA" id="ARBA00004651"/>
    </source>
</evidence>
<dbReference type="CDD" id="cd06261">
    <property type="entry name" value="TM_PBP2"/>
    <property type="match status" value="1"/>
</dbReference>
<dbReference type="PANTHER" id="PTHR43005">
    <property type="entry name" value="BLR7065 PROTEIN"/>
    <property type="match status" value="1"/>
</dbReference>
<comment type="subcellular location">
    <subcellularLocation>
        <location evidence="1 7">Cell membrane</location>
        <topology evidence="1 7">Multi-pass membrane protein</topology>
    </subcellularLocation>
</comment>
<dbReference type="Proteomes" id="UP001589608">
    <property type="component" value="Unassembled WGS sequence"/>
</dbReference>
<comment type="similarity">
    <text evidence="7">Belongs to the binding-protein-dependent transport system permease family.</text>
</comment>
<keyword evidence="6 7" id="KW-0472">Membrane</keyword>
<evidence type="ECO:0000256" key="3">
    <source>
        <dbReference type="ARBA" id="ARBA00022475"/>
    </source>
</evidence>
<dbReference type="PROSITE" id="PS50928">
    <property type="entry name" value="ABC_TM1"/>
    <property type="match status" value="1"/>
</dbReference>
<keyword evidence="10" id="KW-1185">Reference proteome</keyword>
<feature type="transmembrane region" description="Helical" evidence="7">
    <location>
        <begin position="84"/>
        <end position="106"/>
    </location>
</feature>
<evidence type="ECO:0000259" key="8">
    <source>
        <dbReference type="PROSITE" id="PS50928"/>
    </source>
</evidence>
<keyword evidence="2 7" id="KW-0813">Transport</keyword>
<evidence type="ECO:0000256" key="7">
    <source>
        <dbReference type="RuleBase" id="RU363032"/>
    </source>
</evidence>
<dbReference type="InterPro" id="IPR035906">
    <property type="entry name" value="MetI-like_sf"/>
</dbReference>
<feature type="transmembrane region" description="Helical" evidence="7">
    <location>
        <begin position="30"/>
        <end position="56"/>
    </location>
</feature>
<keyword evidence="4 7" id="KW-0812">Transmembrane</keyword>
<protein>
    <submittedName>
        <fullName evidence="9">Carbohydrate ABC transporter permease</fullName>
    </submittedName>
</protein>
<gene>
    <name evidence="9" type="ORF">ACFFTR_28635</name>
</gene>
<feature type="domain" description="ABC transmembrane type-1" evidence="8">
    <location>
        <begin position="1"/>
        <end position="105"/>
    </location>
</feature>
<evidence type="ECO:0000313" key="9">
    <source>
        <dbReference type="EMBL" id="MFB9447075.1"/>
    </source>
</evidence>
<reference evidence="9 10" key="1">
    <citation type="submission" date="2024-09" db="EMBL/GenBank/DDBJ databases">
        <authorList>
            <person name="Sun Q."/>
            <person name="Mori K."/>
        </authorList>
    </citation>
    <scope>NUCLEOTIDE SEQUENCE [LARGE SCALE GENOMIC DNA]</scope>
    <source>
        <strain evidence="9 10">JCM 3307</strain>
    </source>
</reference>
<evidence type="ECO:0000256" key="6">
    <source>
        <dbReference type="ARBA" id="ARBA00023136"/>
    </source>
</evidence>
<comment type="caution">
    <text evidence="9">The sequence shown here is derived from an EMBL/GenBank/DDBJ whole genome shotgun (WGS) entry which is preliminary data.</text>
</comment>
<accession>A0ABV5MDY4</accession>
<dbReference type="PANTHER" id="PTHR43005:SF1">
    <property type="entry name" value="SPERMIDINE_PUTRESCINE TRANSPORT SYSTEM PERMEASE PROTEIN"/>
    <property type="match status" value="1"/>
</dbReference>
<sequence length="110" mass="11970">MQAIPAHLYEAAALDGATGRQQFWRITFPLLRPVSLITLLLGLVYTLKVFDIIWIMTRGGPNGASTTLATWSYRLGFGNLLPEFGPGAAVGNLLIVLALVAGLVYIRTQR</sequence>
<keyword evidence="5 7" id="KW-1133">Transmembrane helix</keyword>
<proteinExistence type="inferred from homology"/>
<evidence type="ECO:0000256" key="2">
    <source>
        <dbReference type="ARBA" id="ARBA00022448"/>
    </source>
</evidence>
<keyword evidence="3" id="KW-1003">Cell membrane</keyword>
<name>A0ABV5MDY4_9ACTN</name>
<evidence type="ECO:0000256" key="4">
    <source>
        <dbReference type="ARBA" id="ARBA00022692"/>
    </source>
</evidence>
<dbReference type="RefSeq" id="WP_246656416.1">
    <property type="nucleotide sequence ID" value="NZ_CP061913.1"/>
</dbReference>
<dbReference type="Pfam" id="PF00528">
    <property type="entry name" value="BPD_transp_1"/>
    <property type="match status" value="1"/>
</dbReference>
<dbReference type="InterPro" id="IPR000515">
    <property type="entry name" value="MetI-like"/>
</dbReference>
<evidence type="ECO:0000313" key="10">
    <source>
        <dbReference type="Proteomes" id="UP001589608"/>
    </source>
</evidence>
<evidence type="ECO:0000256" key="5">
    <source>
        <dbReference type="ARBA" id="ARBA00022989"/>
    </source>
</evidence>
<dbReference type="EMBL" id="JBHMCA010000051">
    <property type="protein sequence ID" value="MFB9447075.1"/>
    <property type="molecule type" value="Genomic_DNA"/>
</dbReference>
<organism evidence="9 10">
    <name type="scientific">Dactylosporangium vinaceum</name>
    <dbReference type="NCBI Taxonomy" id="53362"/>
    <lineage>
        <taxon>Bacteria</taxon>
        <taxon>Bacillati</taxon>
        <taxon>Actinomycetota</taxon>
        <taxon>Actinomycetes</taxon>
        <taxon>Micromonosporales</taxon>
        <taxon>Micromonosporaceae</taxon>
        <taxon>Dactylosporangium</taxon>
    </lineage>
</organism>